<evidence type="ECO:0000256" key="4">
    <source>
        <dbReference type="ARBA" id="ARBA00022960"/>
    </source>
</evidence>
<keyword evidence="4 7" id="KW-0133">Cell shape</keyword>
<gene>
    <name evidence="10" type="ORF">SAMN05421679_1146</name>
</gene>
<evidence type="ECO:0000313" key="11">
    <source>
        <dbReference type="Proteomes" id="UP001158050"/>
    </source>
</evidence>
<dbReference type="Pfam" id="PF03734">
    <property type="entry name" value="YkuD"/>
    <property type="match status" value="1"/>
</dbReference>
<evidence type="ECO:0000256" key="6">
    <source>
        <dbReference type="ARBA" id="ARBA00023316"/>
    </source>
</evidence>
<reference evidence="10 11" key="1">
    <citation type="submission" date="2017-05" db="EMBL/GenBank/DDBJ databases">
        <authorList>
            <person name="Varghese N."/>
            <person name="Submissions S."/>
        </authorList>
    </citation>
    <scope>NUCLEOTIDE SEQUENCE [LARGE SCALE GENOMIC DNA]</scope>
    <source>
        <strain evidence="10 11">DSM 18015</strain>
    </source>
</reference>
<feature type="active site" description="Proton donor/acceptor" evidence="7">
    <location>
        <position position="239"/>
    </location>
</feature>
<keyword evidence="3" id="KW-0808">Transferase</keyword>
<dbReference type="PROSITE" id="PS52029">
    <property type="entry name" value="LD_TPASE"/>
    <property type="match status" value="1"/>
</dbReference>
<dbReference type="Proteomes" id="UP001158050">
    <property type="component" value="Unassembled WGS sequence"/>
</dbReference>
<feature type="domain" description="L,D-TPase catalytic" evidence="9">
    <location>
        <begin position="166"/>
        <end position="289"/>
    </location>
</feature>
<feature type="region of interest" description="Disordered" evidence="8">
    <location>
        <begin position="50"/>
        <end position="81"/>
    </location>
</feature>
<feature type="active site" description="Nucleophile" evidence="7">
    <location>
        <position position="252"/>
    </location>
</feature>
<accession>A0ABY1R6N9</accession>
<feature type="compositionally biased region" description="Basic and acidic residues" evidence="8">
    <location>
        <begin position="68"/>
        <end position="81"/>
    </location>
</feature>
<dbReference type="EMBL" id="FXUO01000014">
    <property type="protein sequence ID" value="SMP97521.1"/>
    <property type="molecule type" value="Genomic_DNA"/>
</dbReference>
<dbReference type="PANTHER" id="PTHR30582:SF2">
    <property type="entry name" value="L,D-TRANSPEPTIDASE YCIB-RELATED"/>
    <property type="match status" value="1"/>
</dbReference>
<evidence type="ECO:0000256" key="5">
    <source>
        <dbReference type="ARBA" id="ARBA00022984"/>
    </source>
</evidence>
<evidence type="ECO:0000256" key="1">
    <source>
        <dbReference type="ARBA" id="ARBA00004752"/>
    </source>
</evidence>
<keyword evidence="5 7" id="KW-0573">Peptidoglycan synthesis</keyword>
<evidence type="ECO:0000256" key="8">
    <source>
        <dbReference type="SAM" id="MobiDB-lite"/>
    </source>
</evidence>
<sequence>MFLFFPIKWYSFCNLKTEKEKTMNIKTIKNTFPLFIAFSLFLIQCKKDESVSSPDKKNNPITEILNPGEKKEEEKKEEKPEVPDVVIPRKDFGFFPWVYKNKDSVSQQNKKEFTGKALYTILALNRLDRANIGNADTLVVPAKIEEDFLRYSPFPGHVTTLENVKKFVFFSYPIQAFGVYEYGNLIKWGPTSMGKKSTPTKRGLMFANWKKEVAISTVSDEWKLRWNVNVANFDGIGWHQYAMPGYPASHSCLRMLEEDAKWMYTWVDTWILNKGGATTRAKGTPLIVYGDYPWGKRRPWKKLLDSPDANNISEDEMNKIIEPQLSEIIKEQDNREAVVKQIEMEKKAKADSLLAVKTKDSASMN</sequence>
<organism evidence="10 11">
    <name type="scientific">Epilithonimonas pallida</name>
    <dbReference type="NCBI Taxonomy" id="373671"/>
    <lineage>
        <taxon>Bacteria</taxon>
        <taxon>Pseudomonadati</taxon>
        <taxon>Bacteroidota</taxon>
        <taxon>Flavobacteriia</taxon>
        <taxon>Flavobacteriales</taxon>
        <taxon>Weeksellaceae</taxon>
        <taxon>Chryseobacterium group</taxon>
        <taxon>Epilithonimonas</taxon>
    </lineage>
</organism>
<comment type="caution">
    <text evidence="10">The sequence shown here is derived from an EMBL/GenBank/DDBJ whole genome shotgun (WGS) entry which is preliminary data.</text>
</comment>
<protein>
    <submittedName>
        <fullName evidence="10">L,D-transpeptidase catalytic domain</fullName>
    </submittedName>
</protein>
<name>A0ABY1R6N9_9FLAO</name>
<dbReference type="InterPro" id="IPR005490">
    <property type="entry name" value="LD_TPept_cat_dom"/>
</dbReference>
<dbReference type="InterPro" id="IPR038063">
    <property type="entry name" value="Transpep_catalytic_dom"/>
</dbReference>
<proteinExistence type="inferred from homology"/>
<evidence type="ECO:0000256" key="7">
    <source>
        <dbReference type="PROSITE-ProRule" id="PRU01373"/>
    </source>
</evidence>
<dbReference type="Gene3D" id="2.40.440.10">
    <property type="entry name" value="L,D-transpeptidase catalytic domain-like"/>
    <property type="match status" value="1"/>
</dbReference>
<comment type="pathway">
    <text evidence="1 7">Cell wall biogenesis; peptidoglycan biosynthesis.</text>
</comment>
<evidence type="ECO:0000313" key="10">
    <source>
        <dbReference type="EMBL" id="SMP97521.1"/>
    </source>
</evidence>
<dbReference type="PANTHER" id="PTHR30582">
    <property type="entry name" value="L,D-TRANSPEPTIDASE"/>
    <property type="match status" value="1"/>
</dbReference>
<comment type="similarity">
    <text evidence="2">Belongs to the YkuD family.</text>
</comment>
<evidence type="ECO:0000259" key="9">
    <source>
        <dbReference type="PROSITE" id="PS52029"/>
    </source>
</evidence>
<dbReference type="CDD" id="cd16913">
    <property type="entry name" value="YkuD_like"/>
    <property type="match status" value="1"/>
</dbReference>
<dbReference type="SUPFAM" id="SSF141523">
    <property type="entry name" value="L,D-transpeptidase catalytic domain-like"/>
    <property type="match status" value="1"/>
</dbReference>
<evidence type="ECO:0000256" key="2">
    <source>
        <dbReference type="ARBA" id="ARBA00005992"/>
    </source>
</evidence>
<evidence type="ECO:0000256" key="3">
    <source>
        <dbReference type="ARBA" id="ARBA00022679"/>
    </source>
</evidence>
<dbReference type="InterPro" id="IPR050979">
    <property type="entry name" value="LD-transpeptidase"/>
</dbReference>
<keyword evidence="6 7" id="KW-0961">Cell wall biogenesis/degradation</keyword>
<keyword evidence="11" id="KW-1185">Reference proteome</keyword>